<gene>
    <name evidence="3" type="ORF">OCU04_002693</name>
</gene>
<organism evidence="3 4">
    <name type="scientific">Sclerotinia nivalis</name>
    <dbReference type="NCBI Taxonomy" id="352851"/>
    <lineage>
        <taxon>Eukaryota</taxon>
        <taxon>Fungi</taxon>
        <taxon>Dikarya</taxon>
        <taxon>Ascomycota</taxon>
        <taxon>Pezizomycotina</taxon>
        <taxon>Leotiomycetes</taxon>
        <taxon>Helotiales</taxon>
        <taxon>Sclerotiniaceae</taxon>
        <taxon>Sclerotinia</taxon>
    </lineage>
</organism>
<protein>
    <recommendedName>
        <fullName evidence="2">Aminoglycoside phosphotransferase domain-containing protein</fullName>
    </recommendedName>
</protein>
<evidence type="ECO:0000259" key="2">
    <source>
        <dbReference type="Pfam" id="PF01636"/>
    </source>
</evidence>
<proteinExistence type="predicted"/>
<dbReference type="PANTHER" id="PTHR21310">
    <property type="entry name" value="AMINOGLYCOSIDE PHOSPHOTRANSFERASE-RELATED-RELATED"/>
    <property type="match status" value="1"/>
</dbReference>
<dbReference type="AlphaFoldDB" id="A0A9X0DPC5"/>
<feature type="region of interest" description="Disordered" evidence="1">
    <location>
        <begin position="412"/>
        <end position="435"/>
    </location>
</feature>
<dbReference type="SUPFAM" id="SSF56112">
    <property type="entry name" value="Protein kinase-like (PK-like)"/>
    <property type="match status" value="1"/>
</dbReference>
<dbReference type="OrthoDB" id="2906425at2759"/>
<name>A0A9X0DPC5_9HELO</name>
<dbReference type="PANTHER" id="PTHR21310:SF55">
    <property type="entry name" value="AMINOGLYCOSIDE PHOSPHOTRANSFERASE DOMAIN-CONTAINING PROTEIN"/>
    <property type="match status" value="1"/>
</dbReference>
<evidence type="ECO:0000313" key="4">
    <source>
        <dbReference type="Proteomes" id="UP001152300"/>
    </source>
</evidence>
<keyword evidence="4" id="KW-1185">Reference proteome</keyword>
<dbReference type="InterPro" id="IPR051678">
    <property type="entry name" value="AGP_Transferase"/>
</dbReference>
<reference evidence="3" key="1">
    <citation type="submission" date="2022-11" db="EMBL/GenBank/DDBJ databases">
        <title>Genome Resource of Sclerotinia nivalis Strain SnTB1, a Plant Pathogen Isolated from American Ginseng.</title>
        <authorList>
            <person name="Fan S."/>
        </authorList>
    </citation>
    <scope>NUCLEOTIDE SEQUENCE</scope>
    <source>
        <strain evidence="3">SnTB1</strain>
    </source>
</reference>
<evidence type="ECO:0000256" key="1">
    <source>
        <dbReference type="SAM" id="MobiDB-lite"/>
    </source>
</evidence>
<dbReference type="InterPro" id="IPR011009">
    <property type="entry name" value="Kinase-like_dom_sf"/>
</dbReference>
<dbReference type="Gene3D" id="3.90.1200.10">
    <property type="match status" value="1"/>
</dbReference>
<feature type="domain" description="Aminoglycoside phosphotransferase" evidence="2">
    <location>
        <begin position="249"/>
        <end position="325"/>
    </location>
</feature>
<comment type="caution">
    <text evidence="3">The sequence shown here is derived from an EMBL/GenBank/DDBJ whole genome shotgun (WGS) entry which is preliminary data.</text>
</comment>
<dbReference type="Proteomes" id="UP001152300">
    <property type="component" value="Unassembled WGS sequence"/>
</dbReference>
<dbReference type="InterPro" id="IPR002575">
    <property type="entry name" value="Aminoglycoside_PTrfase"/>
</dbReference>
<sequence>MEGENTQKIRRDVITDKLEFNTTYHPGVDTKDLIHDVHGTIISKLSAPPHLHYGSRDTFILCRNCGLTNHEAATGYTSRIKLKYVRFNSAIWELGGPDGPWLLRDELNIPDYHMTKDYTTQKFLREAKSGVPLVEMHRFGGKDEKFNFTMMSRAKGKSVDDLWSDGILCDEQLDDIFLGLEEHFKRVRQFTSPYMQRVDGGELLDCHIGNCNGFGCVKTGRNEEEWLENLTPGMRKGLLYGRWVRNKAGLQDPAVRGAWVKDVDEQIVKLKANFPKGGPYVLTHGDLNWSNIFVSNDNAERKWKITAVIDWETAGYFPWWVELLSSGLLDKEEKALSRFCPPTFEKKDWKPMVKAIKDVQKIWESGGSISVSKHGMDGANHWFGGKEFCECHKIRQHFVEWDMGWPQEHQDVFDPGLTDSGDDSDQDRDRHKHDKHERKFLRWFNEIST</sequence>
<accession>A0A9X0DPC5</accession>
<dbReference type="Pfam" id="PF01636">
    <property type="entry name" value="APH"/>
    <property type="match status" value="1"/>
</dbReference>
<dbReference type="EMBL" id="JAPEIS010000002">
    <property type="protein sequence ID" value="KAJ8069017.1"/>
    <property type="molecule type" value="Genomic_DNA"/>
</dbReference>
<evidence type="ECO:0000313" key="3">
    <source>
        <dbReference type="EMBL" id="KAJ8069017.1"/>
    </source>
</evidence>